<protein>
    <submittedName>
        <fullName evidence="2">Uncharacterized protein</fullName>
    </submittedName>
</protein>
<evidence type="ECO:0000313" key="3">
    <source>
        <dbReference type="Proteomes" id="UP001499884"/>
    </source>
</evidence>
<proteinExistence type="predicted"/>
<sequence length="213" mass="22467">MRHPRGAAARGPQAALRGPADGALVGWLDGDAWPDRVETGGRGPRPGGALGRAGRRLRPSRPPALPRRRAHRGERGGRRGRLHGRRRTRPDRRGVEAPGTGAPSPARIGELRVGPLHRDGTSGHRKSLGLDESSGAAVTDFDHDRVPDAAVWTYEGDGSYGVTPRPGTGHGLAGDGAAAERRYGTQEAAGPQDPPRLPRTPLTALYRRCATGG</sequence>
<accession>A0ABP7EV69</accession>
<dbReference type="Proteomes" id="UP001499884">
    <property type="component" value="Unassembled WGS sequence"/>
</dbReference>
<reference evidence="3" key="1">
    <citation type="journal article" date="2019" name="Int. J. Syst. Evol. Microbiol.">
        <title>The Global Catalogue of Microorganisms (GCM) 10K type strain sequencing project: providing services to taxonomists for standard genome sequencing and annotation.</title>
        <authorList>
            <consortium name="The Broad Institute Genomics Platform"/>
            <consortium name="The Broad Institute Genome Sequencing Center for Infectious Disease"/>
            <person name="Wu L."/>
            <person name="Ma J."/>
        </authorList>
    </citation>
    <scope>NUCLEOTIDE SEQUENCE [LARGE SCALE GENOMIC DNA]</scope>
    <source>
        <strain evidence="3">JCM 30846</strain>
    </source>
</reference>
<gene>
    <name evidence="2" type="ORF">GCM10023082_24150</name>
</gene>
<dbReference type="EMBL" id="BAABEP010000012">
    <property type="protein sequence ID" value="GAA3725309.1"/>
    <property type="molecule type" value="Genomic_DNA"/>
</dbReference>
<feature type="compositionally biased region" description="Low complexity" evidence="1">
    <location>
        <begin position="1"/>
        <end position="20"/>
    </location>
</feature>
<evidence type="ECO:0000256" key="1">
    <source>
        <dbReference type="SAM" id="MobiDB-lite"/>
    </source>
</evidence>
<comment type="caution">
    <text evidence="2">The sequence shown here is derived from an EMBL/GenBank/DDBJ whole genome shotgun (WGS) entry which is preliminary data.</text>
</comment>
<organism evidence="2 3">
    <name type="scientific">Streptomyces tremellae</name>
    <dbReference type="NCBI Taxonomy" id="1124239"/>
    <lineage>
        <taxon>Bacteria</taxon>
        <taxon>Bacillati</taxon>
        <taxon>Actinomycetota</taxon>
        <taxon>Actinomycetes</taxon>
        <taxon>Kitasatosporales</taxon>
        <taxon>Streptomycetaceae</taxon>
        <taxon>Streptomyces</taxon>
    </lineage>
</organism>
<feature type="compositionally biased region" description="Basic residues" evidence="1">
    <location>
        <begin position="66"/>
        <end position="90"/>
    </location>
</feature>
<name>A0ABP7EV69_9ACTN</name>
<keyword evidence="3" id="KW-1185">Reference proteome</keyword>
<feature type="region of interest" description="Disordered" evidence="1">
    <location>
        <begin position="158"/>
        <end position="201"/>
    </location>
</feature>
<feature type="compositionally biased region" description="Gly residues" evidence="1">
    <location>
        <begin position="40"/>
        <end position="51"/>
    </location>
</feature>
<evidence type="ECO:0000313" key="2">
    <source>
        <dbReference type="EMBL" id="GAA3725309.1"/>
    </source>
</evidence>
<feature type="region of interest" description="Disordered" evidence="1">
    <location>
        <begin position="1"/>
        <end position="131"/>
    </location>
</feature>